<gene>
    <name evidence="1" type="ORF">GO755_26620</name>
</gene>
<dbReference type="RefSeq" id="WP_157588358.1">
    <property type="nucleotide sequence ID" value="NZ_WPIN01000012.1"/>
</dbReference>
<dbReference type="AlphaFoldDB" id="A0A7K1SIJ7"/>
<dbReference type="Proteomes" id="UP000436006">
    <property type="component" value="Unassembled WGS sequence"/>
</dbReference>
<evidence type="ECO:0000313" key="2">
    <source>
        <dbReference type="Proteomes" id="UP000436006"/>
    </source>
</evidence>
<reference evidence="1 2" key="1">
    <citation type="submission" date="2019-12" db="EMBL/GenBank/DDBJ databases">
        <title>Spirosoma sp. HMF4905 genome sequencing and assembly.</title>
        <authorList>
            <person name="Kang H."/>
            <person name="Cha I."/>
            <person name="Kim H."/>
            <person name="Joh K."/>
        </authorList>
    </citation>
    <scope>NUCLEOTIDE SEQUENCE [LARGE SCALE GENOMIC DNA]</scope>
    <source>
        <strain evidence="1 2">HMF4905</strain>
    </source>
</reference>
<name>A0A7K1SIJ7_9BACT</name>
<organism evidence="1 2">
    <name type="scientific">Spirosoma arboris</name>
    <dbReference type="NCBI Taxonomy" id="2682092"/>
    <lineage>
        <taxon>Bacteria</taxon>
        <taxon>Pseudomonadati</taxon>
        <taxon>Bacteroidota</taxon>
        <taxon>Cytophagia</taxon>
        <taxon>Cytophagales</taxon>
        <taxon>Cytophagaceae</taxon>
        <taxon>Spirosoma</taxon>
    </lineage>
</organism>
<protein>
    <submittedName>
        <fullName evidence="1">Uncharacterized protein</fullName>
    </submittedName>
</protein>
<sequence>MTTEEKRNDLAQAIRMQLTGLTSLLIRAAELGLEVHITDTEGSFFPRKGKVHYKARITGTQTIEY</sequence>
<proteinExistence type="predicted"/>
<comment type="caution">
    <text evidence="1">The sequence shown here is derived from an EMBL/GenBank/DDBJ whole genome shotgun (WGS) entry which is preliminary data.</text>
</comment>
<keyword evidence="2" id="KW-1185">Reference proteome</keyword>
<evidence type="ECO:0000313" key="1">
    <source>
        <dbReference type="EMBL" id="MVM33641.1"/>
    </source>
</evidence>
<dbReference type="EMBL" id="WPIN01000012">
    <property type="protein sequence ID" value="MVM33641.1"/>
    <property type="molecule type" value="Genomic_DNA"/>
</dbReference>
<accession>A0A7K1SIJ7</accession>